<name>A0AAN1CYU7_VIBNA</name>
<keyword evidence="4" id="KW-0410">Iron transport</keyword>
<proteinExistence type="inferred from homology"/>
<evidence type="ECO:0000313" key="8">
    <source>
        <dbReference type="Proteomes" id="UP000092741"/>
    </source>
</evidence>
<feature type="domain" description="Fe/B12 periplasmic-binding" evidence="6">
    <location>
        <begin position="52"/>
        <end position="327"/>
    </location>
</feature>
<organism evidence="7 8">
    <name type="scientific">Vibrio natriegens NBRC 15636 = ATCC 14048 = DSM 759</name>
    <dbReference type="NCBI Taxonomy" id="1219067"/>
    <lineage>
        <taxon>Bacteria</taxon>
        <taxon>Pseudomonadati</taxon>
        <taxon>Pseudomonadota</taxon>
        <taxon>Gammaproteobacteria</taxon>
        <taxon>Vibrionales</taxon>
        <taxon>Vibrionaceae</taxon>
        <taxon>Vibrio</taxon>
    </lineage>
</organism>
<dbReference type="CDD" id="cd01140">
    <property type="entry name" value="FatB"/>
    <property type="match status" value="1"/>
</dbReference>
<accession>A0AAN1CYU7</accession>
<evidence type="ECO:0000256" key="5">
    <source>
        <dbReference type="ARBA" id="ARBA00022729"/>
    </source>
</evidence>
<dbReference type="InterPro" id="IPR002491">
    <property type="entry name" value="ABC_transptr_periplasmic_BD"/>
</dbReference>
<comment type="similarity">
    <text evidence="2">Belongs to the bacterial solute-binding protein 8 family.</text>
</comment>
<comment type="subcellular location">
    <subcellularLocation>
        <location evidence="1">Cell envelope</location>
    </subcellularLocation>
</comment>
<evidence type="ECO:0000256" key="3">
    <source>
        <dbReference type="ARBA" id="ARBA00022448"/>
    </source>
</evidence>
<dbReference type="GO" id="GO:1901678">
    <property type="term" value="P:iron coordination entity transport"/>
    <property type="evidence" value="ECO:0007669"/>
    <property type="project" value="UniProtKB-ARBA"/>
</dbReference>
<dbReference type="GO" id="GO:0030288">
    <property type="term" value="C:outer membrane-bounded periplasmic space"/>
    <property type="evidence" value="ECO:0007669"/>
    <property type="project" value="TreeGrafter"/>
</dbReference>
<dbReference type="SUPFAM" id="SSF53807">
    <property type="entry name" value="Helical backbone' metal receptor"/>
    <property type="match status" value="1"/>
</dbReference>
<keyword evidence="8" id="KW-1185">Reference proteome</keyword>
<evidence type="ECO:0000256" key="2">
    <source>
        <dbReference type="ARBA" id="ARBA00008814"/>
    </source>
</evidence>
<reference evidence="7 8" key="1">
    <citation type="submission" date="2016-07" db="EMBL/GenBank/DDBJ databases">
        <title>Developing Vibrio natriegens as a novel, fast-growing host for biotechnology.</title>
        <authorList>
            <person name="Weinstock M.T."/>
            <person name="Hesek E.D."/>
            <person name="Wilson C.M."/>
            <person name="Gibson D.G."/>
        </authorList>
    </citation>
    <scope>NUCLEOTIDE SEQUENCE [LARGE SCALE GENOMIC DNA]</scope>
    <source>
        <strain evidence="7 8">ATCC 14048</strain>
    </source>
</reference>
<dbReference type="InterPro" id="IPR033870">
    <property type="entry name" value="FatB"/>
</dbReference>
<keyword evidence="4" id="KW-0408">Iron</keyword>
<protein>
    <recommendedName>
        <fullName evidence="6">Fe/B12 periplasmic-binding domain-containing protein</fullName>
    </recommendedName>
</protein>
<dbReference type="Pfam" id="PF01497">
    <property type="entry name" value="Peripla_BP_2"/>
    <property type="match status" value="1"/>
</dbReference>
<gene>
    <name evidence="7" type="ORF">BA890_22405</name>
</gene>
<dbReference type="KEGG" id="vna:PN96_18555"/>
<evidence type="ECO:0000256" key="1">
    <source>
        <dbReference type="ARBA" id="ARBA00004196"/>
    </source>
</evidence>
<dbReference type="InterPro" id="IPR051313">
    <property type="entry name" value="Bact_iron-sidero_bind"/>
</dbReference>
<keyword evidence="3" id="KW-0813">Transport</keyword>
<dbReference type="PANTHER" id="PTHR30532:SF28">
    <property type="entry name" value="PETROBACTIN-BINDING PROTEIN YCLQ"/>
    <property type="match status" value="1"/>
</dbReference>
<dbReference type="PANTHER" id="PTHR30532">
    <property type="entry name" value="IRON III DICITRATE-BINDING PERIPLASMIC PROTEIN"/>
    <property type="match status" value="1"/>
</dbReference>
<evidence type="ECO:0000313" key="7">
    <source>
        <dbReference type="EMBL" id="ANQ15455.1"/>
    </source>
</evidence>
<dbReference type="PROSITE" id="PS50983">
    <property type="entry name" value="FE_B12_PBP"/>
    <property type="match status" value="1"/>
</dbReference>
<sequence length="327" mass="35685">MRTSAKRLIMMKIKIVLMALIASISQVTLAWAYPLDIEHAQGVTKIEKQPSRVVVFDLASLDTMDALGVSAVGVPDTLFPSYLSRYTDKQFAKVGTLFKPDFAAIKAINPDLIIVAARSRSAYPDLSQIAPTIDLSIDPSNFEAGVKQNLTTLGAIFNKEQQANKLSTDLTQSLKLLKSQGSEQGSSLVLFTIKDNVMLHAPGDRFGMLYDLTGLSAVVEPSSEQKLKSRPKPGSEEAKAAKLLREQKLKQALENNPEWLIVLDRGAATGGEGQAEQTLAAREAITQTSAWKSGQTYYLNPTNWYIATGGYQSVSLTLAELKSRFTE</sequence>
<keyword evidence="5" id="KW-0732">Signal</keyword>
<evidence type="ECO:0000256" key="4">
    <source>
        <dbReference type="ARBA" id="ARBA00022496"/>
    </source>
</evidence>
<dbReference type="AlphaFoldDB" id="A0AAN1CYU7"/>
<keyword evidence="4" id="KW-0406">Ion transport</keyword>
<evidence type="ECO:0000259" key="6">
    <source>
        <dbReference type="PROSITE" id="PS50983"/>
    </source>
</evidence>
<dbReference type="EMBL" id="CP016346">
    <property type="protein sequence ID" value="ANQ15455.1"/>
    <property type="molecule type" value="Genomic_DNA"/>
</dbReference>
<dbReference type="Gene3D" id="3.40.50.1980">
    <property type="entry name" value="Nitrogenase molybdenum iron protein domain"/>
    <property type="match status" value="2"/>
</dbReference>
<dbReference type="Proteomes" id="UP000092741">
    <property type="component" value="Chromosome 2"/>
</dbReference>